<gene>
    <name evidence="1" type="ORF">ALQ65_05151</name>
</gene>
<name>A0A0P9P7X1_9PSED</name>
<dbReference type="Proteomes" id="UP000271468">
    <property type="component" value="Unassembled WGS sequence"/>
</dbReference>
<dbReference type="InterPro" id="IPR052551">
    <property type="entry name" value="UV-DNA_repair_photolyase"/>
</dbReference>
<evidence type="ECO:0000313" key="2">
    <source>
        <dbReference type="Proteomes" id="UP000271468"/>
    </source>
</evidence>
<dbReference type="InterPro" id="IPR007357">
    <property type="entry name" value="PhrB-like"/>
</dbReference>
<evidence type="ECO:0000313" key="1">
    <source>
        <dbReference type="EMBL" id="RMN06786.1"/>
    </source>
</evidence>
<accession>A0A0P9P7X1</accession>
<dbReference type="RefSeq" id="WP_147461955.1">
    <property type="nucleotide sequence ID" value="NZ_LJPZ01000079.1"/>
</dbReference>
<organism evidence="1 2">
    <name type="scientific">Pseudomonas syringae pv. coriandricola</name>
    <dbReference type="NCBI Taxonomy" id="264453"/>
    <lineage>
        <taxon>Bacteria</taxon>
        <taxon>Pseudomonadati</taxon>
        <taxon>Pseudomonadota</taxon>
        <taxon>Gammaproteobacteria</taxon>
        <taxon>Pseudomonadales</taxon>
        <taxon>Pseudomonadaceae</taxon>
        <taxon>Pseudomonas</taxon>
    </lineage>
</organism>
<sequence length="159" mass="18609">MTQTHRLHLVLGDQLSFDLASLQDLNPEHDTVLLVEVMEEASHVPHHPQKIALIFSAMRHFAEALRERGVQVRYVTLDDPENAGSVPGELRRWQALLNADELHVTECGDWRLEQSIKDCGLPIHWHADTRFLCSREEFSSWAHGKKQLRMEFFYREMRR</sequence>
<proteinExistence type="predicted"/>
<dbReference type="Gene3D" id="3.40.50.620">
    <property type="entry name" value="HUPs"/>
    <property type="match status" value="1"/>
</dbReference>
<dbReference type="PANTHER" id="PTHR38657">
    <property type="entry name" value="SLR1343 PROTEIN"/>
    <property type="match status" value="1"/>
</dbReference>
<dbReference type="InterPro" id="IPR014729">
    <property type="entry name" value="Rossmann-like_a/b/a_fold"/>
</dbReference>
<keyword evidence="1" id="KW-0456">Lyase</keyword>
<dbReference type="AlphaFoldDB" id="A0A0P9P7X1"/>
<comment type="caution">
    <text evidence="1">The sequence shown here is derived from an EMBL/GenBank/DDBJ whole genome shotgun (WGS) entry which is preliminary data.</text>
</comment>
<reference evidence="1 2" key="1">
    <citation type="submission" date="2018-08" db="EMBL/GenBank/DDBJ databases">
        <title>Recombination of ecologically and evolutionarily significant loci maintains genetic cohesion in the Pseudomonas syringae species complex.</title>
        <authorList>
            <person name="Dillon M."/>
            <person name="Thakur S."/>
            <person name="Almeida R.N.D."/>
            <person name="Weir B.S."/>
            <person name="Guttman D.S."/>
        </authorList>
    </citation>
    <scope>NUCLEOTIDE SEQUENCE [LARGE SCALE GENOMIC DNA]</scope>
    <source>
        <strain evidence="1 2">ICMP 12341</strain>
    </source>
</reference>
<protein>
    <submittedName>
        <fullName evidence="1">Deoxyribodipyrimidine photolyase</fullName>
    </submittedName>
</protein>
<dbReference type="GO" id="GO:0016829">
    <property type="term" value="F:lyase activity"/>
    <property type="evidence" value="ECO:0007669"/>
    <property type="project" value="UniProtKB-KW"/>
</dbReference>
<feature type="non-terminal residue" evidence="1">
    <location>
        <position position="159"/>
    </location>
</feature>
<dbReference type="Pfam" id="PF04244">
    <property type="entry name" value="DPRP"/>
    <property type="match status" value="1"/>
</dbReference>
<dbReference type="EMBL" id="RBOV01000395">
    <property type="protein sequence ID" value="RMN06786.1"/>
    <property type="molecule type" value="Genomic_DNA"/>
</dbReference>
<dbReference type="PANTHER" id="PTHR38657:SF1">
    <property type="entry name" value="SLR1343 PROTEIN"/>
    <property type="match status" value="1"/>
</dbReference>